<sequence>MKKKIIFAGFGGQGVLTLGQIIALTQMNRGLNVTWIPSYGAEMRGGTANCSVIYSDEPIGSPIIKHNIDILIAMNEVSLHKFENEVVPGGMIMIESSIVKNKTTSRKDVNVCYIPATELATELGNMKVLNTVMLGAFAKITNDFTKEEAFETLKEKLHGKEKLFILNEKAINIGFEKVKQ</sequence>
<proteinExistence type="predicted"/>
<dbReference type="GeneID" id="77466707"/>
<dbReference type="Proteomes" id="UP000241238">
    <property type="component" value="Chromosome"/>
</dbReference>
<evidence type="ECO:0000313" key="3">
    <source>
        <dbReference type="EMBL" id="AVQ30018.1"/>
    </source>
</evidence>
<name>A0ABN5JGW5_FUSVA</name>
<protein>
    <submittedName>
        <fullName evidence="3">2-oxoacid:ferredoxin oxidoreductase subunit gamma</fullName>
    </submittedName>
</protein>
<organism evidence="3 4">
    <name type="scientific">Fusobacterium varium ATCC 27725</name>
    <dbReference type="NCBI Taxonomy" id="469618"/>
    <lineage>
        <taxon>Bacteria</taxon>
        <taxon>Fusobacteriati</taxon>
        <taxon>Fusobacteriota</taxon>
        <taxon>Fusobacteriia</taxon>
        <taxon>Fusobacteriales</taxon>
        <taxon>Fusobacteriaceae</taxon>
        <taxon>Fusobacterium</taxon>
    </lineage>
</organism>
<gene>
    <name evidence="3" type="ORF">C4N18_01790</name>
</gene>
<dbReference type="InterPro" id="IPR052554">
    <property type="entry name" value="2-oxoglutarate_synth_KorC"/>
</dbReference>
<evidence type="ECO:0000259" key="2">
    <source>
        <dbReference type="Pfam" id="PF01558"/>
    </source>
</evidence>
<dbReference type="InterPro" id="IPR002869">
    <property type="entry name" value="Pyrv_flavodox_OxRed_cen"/>
</dbReference>
<feature type="domain" description="Pyruvate/ketoisovalerate oxidoreductase catalytic" evidence="2">
    <location>
        <begin position="11"/>
        <end position="176"/>
    </location>
</feature>
<keyword evidence="1" id="KW-0560">Oxidoreductase</keyword>
<dbReference type="Pfam" id="PF01558">
    <property type="entry name" value="POR"/>
    <property type="match status" value="1"/>
</dbReference>
<dbReference type="Gene3D" id="3.40.920.10">
    <property type="entry name" value="Pyruvate-ferredoxin oxidoreductase, PFOR, domain III"/>
    <property type="match status" value="1"/>
</dbReference>
<evidence type="ECO:0000313" key="4">
    <source>
        <dbReference type="Proteomes" id="UP000241238"/>
    </source>
</evidence>
<dbReference type="InterPro" id="IPR019752">
    <property type="entry name" value="Pyrv/ketoisovalerate_OxRed_cat"/>
</dbReference>
<dbReference type="RefSeq" id="WP_005949600.1">
    <property type="nucleotide sequence ID" value="NZ_CP028103.1"/>
</dbReference>
<dbReference type="PANTHER" id="PTHR42730">
    <property type="entry name" value="2-OXOGLUTARATE SYNTHASE SUBUNIT KORC"/>
    <property type="match status" value="1"/>
</dbReference>
<dbReference type="SUPFAM" id="SSF53323">
    <property type="entry name" value="Pyruvate-ferredoxin oxidoreductase, PFOR, domain III"/>
    <property type="match status" value="1"/>
</dbReference>
<accession>A0ABN5JGW5</accession>
<dbReference type="PANTHER" id="PTHR42730:SF1">
    <property type="entry name" value="2-OXOGLUTARATE SYNTHASE SUBUNIT KORC"/>
    <property type="match status" value="1"/>
</dbReference>
<reference evidence="4" key="1">
    <citation type="journal article" date="2018" name="MSphere">
        <title>Fusobacterium Genomics Using MinION and Illumina Sequencing Enables Genome Completion and Correction.</title>
        <authorList>
            <person name="Todd S.M."/>
            <person name="Settlage R.E."/>
            <person name="Lahmers K.K."/>
            <person name="Slade D.J."/>
        </authorList>
    </citation>
    <scope>NUCLEOTIDE SEQUENCE [LARGE SCALE GENOMIC DNA]</scope>
    <source>
        <strain evidence="4">ATCC 27725</strain>
    </source>
</reference>
<keyword evidence="4" id="KW-1185">Reference proteome</keyword>
<evidence type="ECO:0000256" key="1">
    <source>
        <dbReference type="ARBA" id="ARBA00023002"/>
    </source>
</evidence>
<dbReference type="EMBL" id="CP028103">
    <property type="protein sequence ID" value="AVQ30018.1"/>
    <property type="molecule type" value="Genomic_DNA"/>
</dbReference>